<reference evidence="1" key="1">
    <citation type="journal article" date="2014" name="Front. Microbiol.">
        <title>High frequency of phylogenetically diverse reductive dehalogenase-homologous genes in deep subseafloor sedimentary metagenomes.</title>
        <authorList>
            <person name="Kawai M."/>
            <person name="Futagami T."/>
            <person name="Toyoda A."/>
            <person name="Takaki Y."/>
            <person name="Nishi S."/>
            <person name="Hori S."/>
            <person name="Arai W."/>
            <person name="Tsubouchi T."/>
            <person name="Morono Y."/>
            <person name="Uchiyama I."/>
            <person name="Ito T."/>
            <person name="Fujiyama A."/>
            <person name="Inagaki F."/>
            <person name="Takami H."/>
        </authorList>
    </citation>
    <scope>NUCLEOTIDE SEQUENCE</scope>
    <source>
        <strain evidence="1">Expedition CK06-06</strain>
    </source>
</reference>
<protein>
    <submittedName>
        <fullName evidence="1">Uncharacterized protein</fullName>
    </submittedName>
</protein>
<dbReference type="EMBL" id="BART01039314">
    <property type="protein sequence ID" value="GAH12745.1"/>
    <property type="molecule type" value="Genomic_DNA"/>
</dbReference>
<proteinExistence type="predicted"/>
<organism evidence="1">
    <name type="scientific">marine sediment metagenome</name>
    <dbReference type="NCBI Taxonomy" id="412755"/>
    <lineage>
        <taxon>unclassified sequences</taxon>
        <taxon>metagenomes</taxon>
        <taxon>ecological metagenomes</taxon>
    </lineage>
</organism>
<name>X1DX09_9ZZZZ</name>
<accession>X1DX09</accession>
<comment type="caution">
    <text evidence="1">The sequence shown here is derived from an EMBL/GenBank/DDBJ whole genome shotgun (WGS) entry which is preliminary data.</text>
</comment>
<gene>
    <name evidence="1" type="ORF">S01H4_64688</name>
</gene>
<sequence>MLANANAILAIPLTIQGGGGPSPVTFFILAENGDICETEAGGNLMVQEVAP</sequence>
<evidence type="ECO:0000313" key="1">
    <source>
        <dbReference type="EMBL" id="GAH12745.1"/>
    </source>
</evidence>
<dbReference type="AlphaFoldDB" id="X1DX09"/>